<keyword evidence="7" id="KW-1185">Reference proteome</keyword>
<keyword evidence="3" id="KW-0347">Helicase</keyword>
<organism evidence="6 7">
    <name type="scientific">Agromyces archimandritae</name>
    <dbReference type="NCBI Taxonomy" id="2781962"/>
    <lineage>
        <taxon>Bacteria</taxon>
        <taxon>Bacillati</taxon>
        <taxon>Actinomycetota</taxon>
        <taxon>Actinomycetes</taxon>
        <taxon>Micrococcales</taxon>
        <taxon>Microbacteriaceae</taxon>
        <taxon>Agromyces</taxon>
    </lineage>
</organism>
<evidence type="ECO:0000256" key="3">
    <source>
        <dbReference type="ARBA" id="ARBA00022806"/>
    </source>
</evidence>
<protein>
    <recommendedName>
        <fullName evidence="5">Helicase C-terminal domain-containing protein</fullName>
    </recommendedName>
</protein>
<dbReference type="Pfam" id="PF00270">
    <property type="entry name" value="DEAD"/>
    <property type="match status" value="1"/>
</dbReference>
<dbReference type="SMART" id="SM00490">
    <property type="entry name" value="HELICc"/>
    <property type="match status" value="1"/>
</dbReference>
<evidence type="ECO:0000259" key="5">
    <source>
        <dbReference type="PROSITE" id="PS51194"/>
    </source>
</evidence>
<dbReference type="KEGG" id="aarc:G127AT_00775"/>
<reference evidence="6" key="1">
    <citation type="submission" date="2021-03" db="EMBL/GenBank/DDBJ databases">
        <title>Agromyces archimandritus sp. nov., isolated from the cockroach Archimandrita tessellata.</title>
        <authorList>
            <person name="Guzman J."/>
            <person name="Ortuzar M."/>
            <person name="Poehlein A."/>
            <person name="Daniel R."/>
            <person name="Trujillo M."/>
            <person name="Vilcinskas A."/>
        </authorList>
    </citation>
    <scope>NUCLEOTIDE SEQUENCE</scope>
    <source>
        <strain evidence="6">G127AT</strain>
    </source>
</reference>
<evidence type="ECO:0000313" key="7">
    <source>
        <dbReference type="Proteomes" id="UP000671914"/>
    </source>
</evidence>
<dbReference type="AlphaFoldDB" id="A0A975INQ6"/>
<dbReference type="PANTHER" id="PTHR47961:SF6">
    <property type="entry name" value="DNA-DIRECTED DNA POLYMERASE"/>
    <property type="match status" value="1"/>
</dbReference>
<dbReference type="GO" id="GO:0016787">
    <property type="term" value="F:hydrolase activity"/>
    <property type="evidence" value="ECO:0007669"/>
    <property type="project" value="UniProtKB-KW"/>
</dbReference>
<dbReference type="PANTHER" id="PTHR47961">
    <property type="entry name" value="DNA POLYMERASE THETA, PUTATIVE (AFU_ORTHOLOGUE AFUA_1G05260)-RELATED"/>
    <property type="match status" value="1"/>
</dbReference>
<dbReference type="GO" id="GO:0003676">
    <property type="term" value="F:nucleic acid binding"/>
    <property type="evidence" value="ECO:0007669"/>
    <property type="project" value="InterPro"/>
</dbReference>
<gene>
    <name evidence="6" type="ORF">G127AT_00775</name>
</gene>
<name>A0A975INQ6_9MICO</name>
<proteinExistence type="predicted"/>
<dbReference type="InterPro" id="IPR001650">
    <property type="entry name" value="Helicase_C-like"/>
</dbReference>
<dbReference type="Gene3D" id="3.40.50.300">
    <property type="entry name" value="P-loop containing nucleotide triphosphate hydrolases"/>
    <property type="match status" value="2"/>
</dbReference>
<evidence type="ECO:0000256" key="1">
    <source>
        <dbReference type="ARBA" id="ARBA00022741"/>
    </source>
</evidence>
<keyword evidence="2" id="KW-0378">Hydrolase</keyword>
<evidence type="ECO:0000256" key="2">
    <source>
        <dbReference type="ARBA" id="ARBA00022801"/>
    </source>
</evidence>
<dbReference type="InterPro" id="IPR050474">
    <property type="entry name" value="Hel308_SKI2-like"/>
</dbReference>
<feature type="domain" description="Helicase C-terminal" evidence="5">
    <location>
        <begin position="337"/>
        <end position="514"/>
    </location>
</feature>
<accession>A0A975INQ6</accession>
<dbReference type="GO" id="GO:0005524">
    <property type="term" value="F:ATP binding"/>
    <property type="evidence" value="ECO:0007669"/>
    <property type="project" value="UniProtKB-KW"/>
</dbReference>
<dbReference type="SUPFAM" id="SSF52540">
    <property type="entry name" value="P-loop containing nucleoside triphosphate hydrolases"/>
    <property type="match status" value="1"/>
</dbReference>
<evidence type="ECO:0000313" key="6">
    <source>
        <dbReference type="EMBL" id="QTX04837.1"/>
    </source>
</evidence>
<dbReference type="GO" id="GO:0004386">
    <property type="term" value="F:helicase activity"/>
    <property type="evidence" value="ECO:0007669"/>
    <property type="project" value="UniProtKB-KW"/>
</dbReference>
<keyword evidence="4" id="KW-0067">ATP-binding</keyword>
<evidence type="ECO:0000256" key="4">
    <source>
        <dbReference type="ARBA" id="ARBA00022840"/>
    </source>
</evidence>
<dbReference type="InterPro" id="IPR011545">
    <property type="entry name" value="DEAD/DEAH_box_helicase_dom"/>
</dbReference>
<dbReference type="EMBL" id="CP071696">
    <property type="protein sequence ID" value="QTX04837.1"/>
    <property type="molecule type" value="Genomic_DNA"/>
</dbReference>
<dbReference type="Proteomes" id="UP000671914">
    <property type="component" value="Chromosome"/>
</dbReference>
<dbReference type="PROSITE" id="PS51194">
    <property type="entry name" value="HELICASE_CTER"/>
    <property type="match status" value="1"/>
</dbReference>
<dbReference type="InterPro" id="IPR027417">
    <property type="entry name" value="P-loop_NTPase"/>
</dbReference>
<sequence>MAVDITYRKLRNQANLDDSRFLELYTSMSLGREISDDEYQELLSYAVIFLRQGDTTVERLGYRIALQYSLDTADFEPLLDIADHRELMPVIAAIHTAHPDVLEDNSLHRVLGVAHGKNFTSDGITRTREQLALRAFNTINSHAAIIAPTSYGKSEMMTDRALASLPGAVCIVVPSKALIAQTKAELVRLMRQREVSARVISHPEAYNGESSFIAILTQERLHKLFVDNPELEINQLLIDEAQNVLSDDARAIELSQVILVARSRKGDMQVAYYTPFLENPEALRHVNGADRQVRACTVNEQVKVEQFFVGVPGEALRVFDQFLARSFESSLTVPDDDADAVIAFAGPRTIVYLNKPRDAQDLARRIASKVGSSNDAIAPAAAKAIEAISDLVDKDYLLVDVIRSGVLFHHGQIPEVLRQYVENLFREDRSSDNRYLVTTSTLLEGVNTPADTMVLLSPDRGRGYLARSAFRNLVGRAARFSQIFSSDTPKLELLVPKIYVLKSSYAPKRWNPLSWLEDRADPSKSASDPVENPLLESGPVDQPRIEALERLENIESGASGLEGARLAQTELGRLCFRHGAYDFDVFRYELLMQDRATDRTGSAVSTADDLIALIVDIFLAGVELGRDTDDLERLRDEQGARNFYAMFLSWRAEGDPLKLMIGRYLTHWRRQKDDLIWVGSKWGEVKRFATEHTSAYVRRSTKSRGALVNLAIVRIKAELDFLDYNLMKYLEILFSLDLVEETFYLKLKYGTADRYVIALLRNGMSFELAHLIAESYREFVGADIAANTIELRPGLLEALEAASINDILLFEVRGLIGAQA</sequence>
<dbReference type="RefSeq" id="WP_210898854.1">
    <property type="nucleotide sequence ID" value="NZ_CP071696.1"/>
</dbReference>
<keyword evidence="1" id="KW-0547">Nucleotide-binding</keyword>